<evidence type="ECO:0000256" key="4">
    <source>
        <dbReference type="ARBA" id="ARBA00022842"/>
    </source>
</evidence>
<comment type="caution">
    <text evidence="5">The sequence shown here is derived from an EMBL/GenBank/DDBJ whole genome shotgun (WGS) entry which is preliminary data.</text>
</comment>
<evidence type="ECO:0000313" key="5">
    <source>
        <dbReference type="EMBL" id="KAF5954976.1"/>
    </source>
</evidence>
<evidence type="ECO:0000256" key="2">
    <source>
        <dbReference type="ARBA" id="ARBA00022741"/>
    </source>
</evidence>
<keyword evidence="6" id="KW-1185">Reference proteome</keyword>
<keyword evidence="3" id="KW-0378">Hydrolase</keyword>
<dbReference type="InterPro" id="IPR036412">
    <property type="entry name" value="HAD-like_sf"/>
</dbReference>
<keyword evidence="2" id="KW-0547">Nucleotide-binding</keyword>
<evidence type="ECO:0000256" key="1">
    <source>
        <dbReference type="ARBA" id="ARBA00022723"/>
    </source>
</evidence>
<dbReference type="Proteomes" id="UP000593564">
    <property type="component" value="Unassembled WGS sequence"/>
</dbReference>
<dbReference type="GO" id="GO:0000287">
    <property type="term" value="F:magnesium ion binding"/>
    <property type="evidence" value="ECO:0007669"/>
    <property type="project" value="InterPro"/>
</dbReference>
<dbReference type="GO" id="GO:0008253">
    <property type="term" value="F:5'-nucleotidase activity"/>
    <property type="evidence" value="ECO:0007669"/>
    <property type="project" value="InterPro"/>
</dbReference>
<evidence type="ECO:0000256" key="3">
    <source>
        <dbReference type="ARBA" id="ARBA00022801"/>
    </source>
</evidence>
<sequence>MCHHLHSNIIPFRWSTSICEHRCFRTHINSRLWYSSNRNQTEMEQVGVGIASNGSPEVAVVVVGDPELLHKKKSAIRLAGPAKLQVIADFDATLTKYWIDGRRGQSSHGLLQQGNPVYDVKRQELYEYYHPLEFNPTIPLDKKAKLMEEWYVTR</sequence>
<dbReference type="GO" id="GO:0005737">
    <property type="term" value="C:cytoplasm"/>
    <property type="evidence" value="ECO:0007669"/>
    <property type="project" value="InterPro"/>
</dbReference>
<gene>
    <name evidence="5" type="ORF">HYC85_007832</name>
</gene>
<protein>
    <recommendedName>
        <fullName evidence="7">5'-nucleotidase</fullName>
    </recommendedName>
</protein>
<keyword evidence="1" id="KW-0479">Metal-binding</keyword>
<reference evidence="6" key="1">
    <citation type="journal article" date="2020" name="Nat. Commun.">
        <title>Genome assembly of wild tea tree DASZ reveals pedigree and selection history of tea varieties.</title>
        <authorList>
            <person name="Zhang W."/>
            <person name="Zhang Y."/>
            <person name="Qiu H."/>
            <person name="Guo Y."/>
            <person name="Wan H."/>
            <person name="Zhang X."/>
            <person name="Scossa F."/>
            <person name="Alseekh S."/>
            <person name="Zhang Q."/>
            <person name="Wang P."/>
            <person name="Xu L."/>
            <person name="Schmidt M.H."/>
            <person name="Jia X."/>
            <person name="Li D."/>
            <person name="Zhu A."/>
            <person name="Guo F."/>
            <person name="Chen W."/>
            <person name="Ni D."/>
            <person name="Usadel B."/>
            <person name="Fernie A.R."/>
            <person name="Wen W."/>
        </authorList>
    </citation>
    <scope>NUCLEOTIDE SEQUENCE [LARGE SCALE GENOMIC DNA]</scope>
    <source>
        <strain evidence="6">cv. G240</strain>
    </source>
</reference>
<dbReference type="InterPro" id="IPR006434">
    <property type="entry name" value="Pyrimidine_nucleotidase_eu"/>
</dbReference>
<accession>A0A7J7HSF8</accession>
<dbReference type="GO" id="GO:0000166">
    <property type="term" value="F:nucleotide binding"/>
    <property type="evidence" value="ECO:0007669"/>
    <property type="project" value="UniProtKB-KW"/>
</dbReference>
<dbReference type="SUPFAM" id="SSF56784">
    <property type="entry name" value="HAD-like"/>
    <property type="match status" value="1"/>
</dbReference>
<name>A0A7J7HSF8_CAMSI</name>
<proteinExistence type="predicted"/>
<keyword evidence="4" id="KW-0460">Magnesium</keyword>
<dbReference type="EMBL" id="JACBKZ010000003">
    <property type="protein sequence ID" value="KAF5954976.1"/>
    <property type="molecule type" value="Genomic_DNA"/>
</dbReference>
<reference evidence="5 6" key="2">
    <citation type="submission" date="2020-07" db="EMBL/GenBank/DDBJ databases">
        <title>Genome assembly of wild tea tree DASZ reveals pedigree and selection history of tea varieties.</title>
        <authorList>
            <person name="Zhang W."/>
        </authorList>
    </citation>
    <scope>NUCLEOTIDE SEQUENCE [LARGE SCALE GENOMIC DNA]</scope>
    <source>
        <strain evidence="6">cv. G240</strain>
        <tissue evidence="5">Leaf</tissue>
    </source>
</reference>
<dbReference type="Pfam" id="PF05822">
    <property type="entry name" value="UMPH-1"/>
    <property type="match status" value="1"/>
</dbReference>
<dbReference type="PANTHER" id="PTHR13045">
    <property type="entry name" value="5'-NUCLEOTIDASE"/>
    <property type="match status" value="1"/>
</dbReference>
<dbReference type="AlphaFoldDB" id="A0A7J7HSF8"/>
<evidence type="ECO:0000313" key="6">
    <source>
        <dbReference type="Proteomes" id="UP000593564"/>
    </source>
</evidence>
<organism evidence="5 6">
    <name type="scientific">Camellia sinensis</name>
    <name type="common">Tea plant</name>
    <name type="synonym">Thea sinensis</name>
    <dbReference type="NCBI Taxonomy" id="4442"/>
    <lineage>
        <taxon>Eukaryota</taxon>
        <taxon>Viridiplantae</taxon>
        <taxon>Streptophyta</taxon>
        <taxon>Embryophyta</taxon>
        <taxon>Tracheophyta</taxon>
        <taxon>Spermatophyta</taxon>
        <taxon>Magnoliopsida</taxon>
        <taxon>eudicotyledons</taxon>
        <taxon>Gunneridae</taxon>
        <taxon>Pentapetalae</taxon>
        <taxon>asterids</taxon>
        <taxon>Ericales</taxon>
        <taxon>Theaceae</taxon>
        <taxon>Camellia</taxon>
    </lineage>
</organism>
<dbReference type="PANTHER" id="PTHR13045:SF0">
    <property type="entry name" value="7-METHYLGUANOSINE PHOSPHATE-SPECIFIC 5'-NUCLEOTIDASE"/>
    <property type="match status" value="1"/>
</dbReference>
<dbReference type="Gene3D" id="1.10.150.340">
    <property type="entry name" value="Pyrimidine 5'-nucleotidase (UMPH-1), N-terminal domain"/>
    <property type="match status" value="1"/>
</dbReference>
<evidence type="ECO:0008006" key="7">
    <source>
        <dbReference type="Google" id="ProtNLM"/>
    </source>
</evidence>